<accession>A0A2P2Q6J7</accession>
<protein>
    <submittedName>
        <fullName evidence="1">Uncharacterized protein</fullName>
    </submittedName>
</protein>
<dbReference type="EMBL" id="GGEC01082100">
    <property type="protein sequence ID" value="MBX62584.1"/>
    <property type="molecule type" value="Transcribed_RNA"/>
</dbReference>
<evidence type="ECO:0000313" key="1">
    <source>
        <dbReference type="EMBL" id="MBX62584.1"/>
    </source>
</evidence>
<organism evidence="1">
    <name type="scientific">Rhizophora mucronata</name>
    <name type="common">Asiatic mangrove</name>
    <dbReference type="NCBI Taxonomy" id="61149"/>
    <lineage>
        <taxon>Eukaryota</taxon>
        <taxon>Viridiplantae</taxon>
        <taxon>Streptophyta</taxon>
        <taxon>Embryophyta</taxon>
        <taxon>Tracheophyta</taxon>
        <taxon>Spermatophyta</taxon>
        <taxon>Magnoliopsida</taxon>
        <taxon>eudicotyledons</taxon>
        <taxon>Gunneridae</taxon>
        <taxon>Pentapetalae</taxon>
        <taxon>rosids</taxon>
        <taxon>fabids</taxon>
        <taxon>Malpighiales</taxon>
        <taxon>Rhizophoraceae</taxon>
        <taxon>Rhizophora</taxon>
    </lineage>
</organism>
<proteinExistence type="predicted"/>
<name>A0A2P2Q6J7_RHIMU</name>
<sequence length="65" mass="7440">MDGSMCQKGLIFYRDVIFLVNTHHHISLAIQRYYLHKLYLTLPIPQEGVEGLDGEAVISECIYEG</sequence>
<dbReference type="AlphaFoldDB" id="A0A2P2Q6J7"/>
<reference evidence="1" key="1">
    <citation type="submission" date="2018-02" db="EMBL/GenBank/DDBJ databases">
        <title>Rhizophora mucronata_Transcriptome.</title>
        <authorList>
            <person name="Meera S.P."/>
            <person name="Sreeshan A."/>
            <person name="Augustine A."/>
        </authorList>
    </citation>
    <scope>NUCLEOTIDE SEQUENCE</scope>
    <source>
        <tissue evidence="1">Leaf</tissue>
    </source>
</reference>